<sequence length="263" mass="27806">SDTPLRDFTPGRPPPLRSQRDPPLCVGASWGSWAAGCFSGSHSEGLSAVLLGLTPGQGSLAGRWDAERTGAAGSRCPEGVCPGGAFPPPPPAEGRAWAGPGGGTRAPRPDAGGQEAGERRAWAVCFLRHPGRSWTPSGRAGALLAPAPRLLHAPPTAPGGAPGVLMAAEPLTELEAAIETVVTTFFTFAGQEGRKGSLSVSEFRELATQQLPHLLKDVGSLDEKMKSLDVNQDSELKFHEYWRLIGELAKEIRKERALEIRKK</sequence>
<dbReference type="CDD" id="cd05022">
    <property type="entry name" value="S-100A13"/>
    <property type="match status" value="1"/>
</dbReference>
<dbReference type="STRING" id="9643.ENSUAMP00000003927"/>
<feature type="region of interest" description="Disordered" evidence="1">
    <location>
        <begin position="1"/>
        <end position="23"/>
    </location>
</feature>
<dbReference type="PANTHER" id="PTHR11639">
    <property type="entry name" value="S100 CALCIUM-BINDING PROTEIN"/>
    <property type="match status" value="1"/>
</dbReference>
<reference evidence="3" key="2">
    <citation type="submission" date="2025-08" db="UniProtKB">
        <authorList>
            <consortium name="Ensembl"/>
        </authorList>
    </citation>
    <scope>IDENTIFICATION</scope>
</reference>
<evidence type="ECO:0000313" key="3">
    <source>
        <dbReference type="Ensembl" id="ENSUAMP00000003927.1"/>
    </source>
</evidence>
<dbReference type="GO" id="GO:0048306">
    <property type="term" value="F:calcium-dependent protein binding"/>
    <property type="evidence" value="ECO:0007669"/>
    <property type="project" value="TreeGrafter"/>
</dbReference>
<feature type="region of interest" description="Disordered" evidence="1">
    <location>
        <begin position="85"/>
        <end position="114"/>
    </location>
</feature>
<dbReference type="InterPro" id="IPR011992">
    <property type="entry name" value="EF-hand-dom_pair"/>
</dbReference>
<dbReference type="GO" id="GO:0005615">
    <property type="term" value="C:extracellular space"/>
    <property type="evidence" value="ECO:0007669"/>
    <property type="project" value="TreeGrafter"/>
</dbReference>
<dbReference type="SUPFAM" id="SSF47473">
    <property type="entry name" value="EF-hand"/>
    <property type="match status" value="1"/>
</dbReference>
<name>A0A452QG83_URSAM</name>
<reference evidence="3" key="3">
    <citation type="submission" date="2025-09" db="UniProtKB">
        <authorList>
            <consortium name="Ensembl"/>
        </authorList>
    </citation>
    <scope>IDENTIFICATION</scope>
</reference>
<dbReference type="AlphaFoldDB" id="A0A452QG83"/>
<dbReference type="PANTHER" id="PTHR11639:SF57">
    <property type="entry name" value="PROTEIN S100-A13"/>
    <property type="match status" value="1"/>
</dbReference>
<accession>A0A452QG83</accession>
<dbReference type="InterPro" id="IPR013787">
    <property type="entry name" value="S100_Ca-bd_sub"/>
</dbReference>
<organism evidence="3 4">
    <name type="scientific">Ursus americanus</name>
    <name type="common">American black bear</name>
    <name type="synonym">Euarctos americanus</name>
    <dbReference type="NCBI Taxonomy" id="9643"/>
    <lineage>
        <taxon>Eukaryota</taxon>
        <taxon>Metazoa</taxon>
        <taxon>Chordata</taxon>
        <taxon>Craniata</taxon>
        <taxon>Vertebrata</taxon>
        <taxon>Euteleostomi</taxon>
        <taxon>Mammalia</taxon>
        <taxon>Eutheria</taxon>
        <taxon>Laurasiatheria</taxon>
        <taxon>Carnivora</taxon>
        <taxon>Caniformia</taxon>
        <taxon>Ursidae</taxon>
        <taxon>Ursus</taxon>
    </lineage>
</organism>
<evidence type="ECO:0000313" key="4">
    <source>
        <dbReference type="Proteomes" id="UP000291022"/>
    </source>
</evidence>
<proteinExistence type="predicted"/>
<dbReference type="GO" id="GO:0048471">
    <property type="term" value="C:perinuclear region of cytoplasm"/>
    <property type="evidence" value="ECO:0007669"/>
    <property type="project" value="TreeGrafter"/>
</dbReference>
<dbReference type="Gene3D" id="1.10.238.10">
    <property type="entry name" value="EF-hand"/>
    <property type="match status" value="1"/>
</dbReference>
<dbReference type="Ensembl" id="ENSUAMT00000004474.1">
    <property type="protein sequence ID" value="ENSUAMP00000003927.1"/>
    <property type="gene ID" value="ENSUAMG00000003625.1"/>
</dbReference>
<evidence type="ECO:0000256" key="1">
    <source>
        <dbReference type="SAM" id="MobiDB-lite"/>
    </source>
</evidence>
<dbReference type="Pfam" id="PF01023">
    <property type="entry name" value="S_100"/>
    <property type="match status" value="1"/>
</dbReference>
<dbReference type="GeneTree" id="ENSGT00940000161854"/>
<dbReference type="OMA" id="GCKERGQ"/>
<dbReference type="SMART" id="SM01394">
    <property type="entry name" value="S_100"/>
    <property type="match status" value="1"/>
</dbReference>
<keyword evidence="4" id="KW-1185">Reference proteome</keyword>
<feature type="domain" description="S100/CaBP-9k-type calcium binding subdomain" evidence="2">
    <location>
        <begin position="174"/>
        <end position="216"/>
    </location>
</feature>
<dbReference type="GO" id="GO:0005509">
    <property type="term" value="F:calcium ion binding"/>
    <property type="evidence" value="ECO:0007669"/>
    <property type="project" value="TreeGrafter"/>
</dbReference>
<evidence type="ECO:0000259" key="2">
    <source>
        <dbReference type="SMART" id="SM01394"/>
    </source>
</evidence>
<dbReference type="Proteomes" id="UP000291022">
    <property type="component" value="Unassembled WGS sequence"/>
</dbReference>
<protein>
    <recommendedName>
        <fullName evidence="2">S100/CaBP-9k-type calcium binding subdomain domain-containing protein</fullName>
    </recommendedName>
</protein>
<reference evidence="4" key="1">
    <citation type="submission" date="2016-06" db="EMBL/GenBank/DDBJ databases">
        <title>De novo assembly and RNA-Seq shows season-dependent expression and editing in black bear kidneys.</title>
        <authorList>
            <person name="Korstanje R."/>
            <person name="Srivastava A."/>
            <person name="Sarsani V.K."/>
            <person name="Sheehan S.M."/>
            <person name="Seger R.L."/>
            <person name="Barter M.E."/>
            <person name="Lindqvist C."/>
            <person name="Brody L.C."/>
            <person name="Mullikin J.C."/>
        </authorList>
    </citation>
    <scope>NUCLEOTIDE SEQUENCE [LARGE SCALE GENOMIC DNA]</scope>
</reference>